<dbReference type="InterPro" id="IPR047336">
    <property type="entry name" value="RUN_FYCO1"/>
</dbReference>
<evidence type="ECO:0000256" key="1">
    <source>
        <dbReference type="ARBA" id="ARBA00022723"/>
    </source>
</evidence>
<dbReference type="PROSITE" id="PS50178">
    <property type="entry name" value="ZF_FYVE"/>
    <property type="match status" value="1"/>
</dbReference>
<evidence type="ECO:0000259" key="8">
    <source>
        <dbReference type="PROSITE" id="PS50826"/>
    </source>
</evidence>
<feature type="region of interest" description="Disordered" evidence="6">
    <location>
        <begin position="287"/>
        <end position="313"/>
    </location>
</feature>
<dbReference type="Gene3D" id="3.30.40.10">
    <property type="entry name" value="Zinc/RING finger domain, C3HC4 (zinc finger)"/>
    <property type="match status" value="1"/>
</dbReference>
<dbReference type="PROSITE" id="PS50826">
    <property type="entry name" value="RUN"/>
    <property type="match status" value="1"/>
</dbReference>
<dbReference type="OMA" id="CSNAVST"/>
<dbReference type="Gene3D" id="2.60.120.680">
    <property type="entry name" value="GOLD domain"/>
    <property type="match status" value="1"/>
</dbReference>
<dbReference type="InterPro" id="IPR009038">
    <property type="entry name" value="GOLD_dom"/>
</dbReference>
<dbReference type="GO" id="GO:0072383">
    <property type="term" value="P:plus-end-directed vesicle transport along microtubule"/>
    <property type="evidence" value="ECO:0007669"/>
    <property type="project" value="TreeGrafter"/>
</dbReference>
<proteinExistence type="predicted"/>
<dbReference type="GO" id="GO:0005764">
    <property type="term" value="C:lysosome"/>
    <property type="evidence" value="ECO:0007669"/>
    <property type="project" value="TreeGrafter"/>
</dbReference>
<dbReference type="InterPro" id="IPR036598">
    <property type="entry name" value="GOLD_dom_sf"/>
</dbReference>
<organism evidence="10 11">
    <name type="scientific">Oreochromis niloticus</name>
    <name type="common">Nile tilapia</name>
    <name type="synonym">Tilapia nilotica</name>
    <dbReference type="NCBI Taxonomy" id="8128"/>
    <lineage>
        <taxon>Eukaryota</taxon>
        <taxon>Metazoa</taxon>
        <taxon>Chordata</taxon>
        <taxon>Craniata</taxon>
        <taxon>Vertebrata</taxon>
        <taxon>Euteleostomi</taxon>
        <taxon>Actinopterygii</taxon>
        <taxon>Neopterygii</taxon>
        <taxon>Teleostei</taxon>
        <taxon>Neoteleostei</taxon>
        <taxon>Acanthomorphata</taxon>
        <taxon>Ovalentaria</taxon>
        <taxon>Cichlomorphae</taxon>
        <taxon>Cichliformes</taxon>
        <taxon>Cichlidae</taxon>
        <taxon>African cichlids</taxon>
        <taxon>Pseudocrenilabrinae</taxon>
        <taxon>Oreochromini</taxon>
        <taxon>Oreochromis</taxon>
    </lineage>
</organism>
<name>I3JS09_ORENI</name>
<keyword evidence="11" id="KW-1185">Reference proteome</keyword>
<dbReference type="InterPro" id="IPR004012">
    <property type="entry name" value="Run_dom"/>
</dbReference>
<feature type="domain" description="RUN" evidence="8">
    <location>
        <begin position="38"/>
        <end position="171"/>
    </location>
</feature>
<dbReference type="GO" id="GO:0005770">
    <property type="term" value="C:late endosome"/>
    <property type="evidence" value="ECO:0007669"/>
    <property type="project" value="TreeGrafter"/>
</dbReference>
<reference evidence="10" key="2">
    <citation type="submission" date="2025-08" db="UniProtKB">
        <authorList>
            <consortium name="Ensembl"/>
        </authorList>
    </citation>
    <scope>IDENTIFICATION</scope>
</reference>
<dbReference type="GO" id="GO:0008270">
    <property type="term" value="F:zinc ion binding"/>
    <property type="evidence" value="ECO:0007669"/>
    <property type="project" value="UniProtKB-KW"/>
</dbReference>
<dbReference type="Proteomes" id="UP000005207">
    <property type="component" value="Linkage group LG18"/>
</dbReference>
<dbReference type="CDD" id="cd17698">
    <property type="entry name" value="RUN_FYCO1"/>
    <property type="match status" value="1"/>
</dbReference>
<dbReference type="SUPFAM" id="SSF101576">
    <property type="entry name" value="Supernatant protein factor (SPF), C-terminal domain"/>
    <property type="match status" value="1"/>
</dbReference>
<dbReference type="GeneTree" id="ENSGT00940000154044"/>
<dbReference type="GO" id="GO:0005776">
    <property type="term" value="C:autophagosome"/>
    <property type="evidence" value="ECO:0007669"/>
    <property type="project" value="TreeGrafter"/>
</dbReference>
<keyword evidence="2 4" id="KW-0863">Zinc-finger</keyword>
<evidence type="ECO:0000313" key="11">
    <source>
        <dbReference type="Proteomes" id="UP000005207"/>
    </source>
</evidence>
<reference evidence="11" key="1">
    <citation type="submission" date="2012-01" db="EMBL/GenBank/DDBJ databases">
        <title>The Genome Sequence of Oreochromis niloticus (Nile Tilapia).</title>
        <authorList>
            <consortium name="Broad Institute Genome Assembly Team"/>
            <consortium name="Broad Institute Sequencing Platform"/>
            <person name="Di Palma F."/>
            <person name="Johnson J."/>
            <person name="Lander E.S."/>
            <person name="Lindblad-Toh K."/>
        </authorList>
    </citation>
    <scope>NUCLEOTIDE SEQUENCE [LARGE SCALE GENOMIC DNA]</scope>
</reference>
<gene>
    <name evidence="10" type="primary">FYCO1</name>
    <name evidence="10" type="synonym">LOC100690889</name>
</gene>
<dbReference type="PANTHER" id="PTHR46753:SF2">
    <property type="entry name" value="FYVE AND COILED-COIL DOMAIN-CONTAINING PROTEIN 1"/>
    <property type="match status" value="1"/>
</dbReference>
<dbReference type="FunFam" id="2.60.120.680:FF:000004">
    <property type="entry name" value="FYVE and coiled-coil domain containing 1"/>
    <property type="match status" value="1"/>
</dbReference>
<evidence type="ECO:0000256" key="5">
    <source>
        <dbReference type="SAM" id="Coils"/>
    </source>
</evidence>
<dbReference type="CDD" id="cd15726">
    <property type="entry name" value="FYVE_FYCO1"/>
    <property type="match status" value="1"/>
</dbReference>
<dbReference type="SMR" id="I3JS09"/>
<evidence type="ECO:0000256" key="4">
    <source>
        <dbReference type="PROSITE-ProRule" id="PRU00091"/>
    </source>
</evidence>
<feature type="coiled-coil region" evidence="5">
    <location>
        <begin position="925"/>
        <end position="1152"/>
    </location>
</feature>
<accession>I3JS09</accession>
<dbReference type="Gene3D" id="1.20.58.900">
    <property type="match status" value="1"/>
</dbReference>
<keyword evidence="5" id="KW-0175">Coiled coil</keyword>
<evidence type="ECO:0000256" key="6">
    <source>
        <dbReference type="SAM" id="MobiDB-lite"/>
    </source>
</evidence>
<feature type="region of interest" description="Disordered" evidence="6">
    <location>
        <begin position="732"/>
        <end position="764"/>
    </location>
</feature>
<feature type="domain" description="GOLD" evidence="9">
    <location>
        <begin position="1340"/>
        <end position="1472"/>
    </location>
</feature>
<dbReference type="SMART" id="SM00064">
    <property type="entry name" value="FYVE"/>
    <property type="match status" value="1"/>
</dbReference>
<keyword evidence="1" id="KW-0479">Metal-binding</keyword>
<dbReference type="Pfam" id="PF02759">
    <property type="entry name" value="RUN"/>
    <property type="match status" value="1"/>
</dbReference>
<feature type="coiled-coil region" evidence="5">
    <location>
        <begin position="241"/>
        <end position="282"/>
    </location>
</feature>
<feature type="coiled-coil region" evidence="5">
    <location>
        <begin position="639"/>
        <end position="729"/>
    </location>
</feature>
<feature type="domain" description="FYVE-type" evidence="7">
    <location>
        <begin position="1175"/>
        <end position="1233"/>
    </location>
</feature>
<dbReference type="InterPro" id="IPR011011">
    <property type="entry name" value="Znf_FYVE_PHD"/>
</dbReference>
<evidence type="ECO:0000256" key="3">
    <source>
        <dbReference type="ARBA" id="ARBA00022833"/>
    </source>
</evidence>
<evidence type="ECO:0000259" key="7">
    <source>
        <dbReference type="PROSITE" id="PS50178"/>
    </source>
</evidence>
<protein>
    <submittedName>
        <fullName evidence="10">FYVE and coiled-coil domain autophagy adaptor 1</fullName>
    </submittedName>
</protein>
<dbReference type="GO" id="GO:1901098">
    <property type="term" value="P:positive regulation of autophagosome maturation"/>
    <property type="evidence" value="ECO:0007669"/>
    <property type="project" value="TreeGrafter"/>
</dbReference>
<dbReference type="InterPro" id="IPR017455">
    <property type="entry name" value="Znf_FYVE-rel"/>
</dbReference>
<dbReference type="FunFam" id="1.20.58.900:FF:000010">
    <property type="entry name" value="FYVE and coiled-coil domain containing 1"/>
    <property type="match status" value="1"/>
</dbReference>
<feature type="compositionally biased region" description="Polar residues" evidence="6">
    <location>
        <begin position="287"/>
        <end position="302"/>
    </location>
</feature>
<feature type="compositionally biased region" description="Basic and acidic residues" evidence="6">
    <location>
        <begin position="304"/>
        <end position="313"/>
    </location>
</feature>
<keyword evidence="3" id="KW-0862">Zinc</keyword>
<dbReference type="PANTHER" id="PTHR46753">
    <property type="entry name" value="FYVE AND COILED-COIL DOMAIN-CONTAINING PROTEIN 1"/>
    <property type="match status" value="1"/>
</dbReference>
<evidence type="ECO:0000256" key="2">
    <source>
        <dbReference type="ARBA" id="ARBA00022771"/>
    </source>
</evidence>
<dbReference type="Ensembl" id="ENSONIT00000011663.2">
    <property type="protein sequence ID" value="ENSONIP00000011654.2"/>
    <property type="gene ID" value="ENSONIG00000009266.2"/>
</dbReference>
<dbReference type="InterPro" id="IPR037213">
    <property type="entry name" value="Run_dom_sf"/>
</dbReference>
<sequence>MASISSVGDKQLQRIIRDLHDAVIELSKEHRECGEPITDDFANLHKFFYKLEYLLQFDQKEKTTFLGQRKDYWDYFCDCLIKIKGANDGIRFVKSIPELKTSLGKGRAFIRYSLVHQRLADTLQQCFMNQKVTSDWYYARSPFLKSHLTGDIINNLYELNQIQFDVAARGYDLDADWPKFARRTIGSGSSAYLWKPPSRCSSVNSLVSSYSHSQGQEFLPVPDLSHSGLDELGDPSSCSIAENLRIELDQSELRQQELLVRVQELGKEAAELKDIVKYLQEQLSAQKSANSTSTAVQSNPETYSEERVNHHQTCREPIRSELQDRLRTAENKNMELLSKLDEALKERGQQTASYCESAWKIQELLDKLKSVEEERLEAKREAEDKARHCECLSQELKLREEELRNAEGKLAEVKAGADDEREAALTRLEELQSAVGRIQGALTLKEKETGNLRAQLQDLQASLECRERQAEELRKMLQEEREEVEKQCSLSSSQNEELESLSLDLRKTLKSREKELAASSERIKHLEEQLDKLNVGKETVAPRIIDDEITSCSQSENTADDKTQFSSLMEINAKLLQTVRKSEVSISELTESRATLLDQLASLKASEKHLRSRVEAAKMSVEDREKKLLDENLKLEEMVQKAFMQREQSDAQLKKLEHENTELLGSQSTLKEQLATTQQELDSFTAKAEKLDKNLIASQKSQAELLEKLQETEAKLRDQTVKCELLQGRTDELESRSGELHDEKGAAESNEKMQKLHSEHQTSSVESKEAPFRLVIAEAQLELNVREVTRLQEEVVELRAQLLSGNEERMKAQALQEVTEASREDLRVLVEQLKAQVEELNRRHVDEILRSREREEALIRERDGEAQARVGLAAEVTASREELDKLKMRYNALCLENSESREALHRANTETAELGVHVCMLTAENEEARLRWEGQSTKLQELEEAAQEVGRLNACMEQLRKENLELRSQLPNTEDLMASKEKLEKQLREAQQEVEAVREMNQEENQQLRLQLSSEAVSHENQLQSTIQELEDVKLQLQTEHEKVVPLENNLKGLEAENQRYCRQIEEKNIQMAESENLIQQKEDEIIHLKGNLSRSEEALAVAQRACQEMAENLRRVTQDKQSFDMKMAAELDDLYRTKINLEERLVELIREKDALWQKSDALEFEQKLRDEESERDVNYCLGCHTQFSWWFRKYSCRLCGRPFCYYCCSNTVSTQQGGNRERCCKDCYNQHSAVVERHPQEEVAHSTPGTPFRRLLQAGLAVSGVSGAGGGDKLDDGVFDIITDEEVSGVYDSESLSFVTACSPGHGQQGAAQLNSSASAGDLTSEDTEDLSAAVQDAEICLLKSGELTFSVHFTVDDIAAFGDSPRELFIKSSCYSTIPITTSNPGPTVSWTFTSEPKSISFSVVYRESTEIPLEQAKVLIPLTRCNSHKETIQGELKVRNPGEYTLIFDNSFSRLVTLCSKQQLFRIRLNKAEHKAFSVSPVCQVHLKESAVSSESRQACGLRWNRPPLNVAGAARACVTLTFSNCQGSLSAKVSLQSSVAEQPQRKGHSIKTHKIITMLHYGMSACTFMKASLNIHKEGYPKSGRFCI</sequence>
<dbReference type="InterPro" id="IPR013083">
    <property type="entry name" value="Znf_RING/FYVE/PHD"/>
</dbReference>
<dbReference type="SUPFAM" id="SSF57903">
    <property type="entry name" value="FYVE/PHD zinc finger"/>
    <property type="match status" value="1"/>
</dbReference>
<dbReference type="SUPFAM" id="SSF140741">
    <property type="entry name" value="RUN domain-like"/>
    <property type="match status" value="1"/>
</dbReference>
<dbReference type="Pfam" id="PF01363">
    <property type="entry name" value="FYVE"/>
    <property type="match status" value="1"/>
</dbReference>
<feature type="coiled-coil region" evidence="5">
    <location>
        <begin position="774"/>
        <end position="850"/>
    </location>
</feature>
<feature type="coiled-coil region" evidence="5">
    <location>
        <begin position="319"/>
        <end position="536"/>
    </location>
</feature>
<evidence type="ECO:0000313" key="10">
    <source>
        <dbReference type="Ensembl" id="ENSONIP00000011654.2"/>
    </source>
</evidence>
<reference evidence="10" key="3">
    <citation type="submission" date="2025-09" db="UniProtKB">
        <authorList>
            <consortium name="Ensembl"/>
        </authorList>
    </citation>
    <scope>IDENTIFICATION</scope>
</reference>
<dbReference type="InterPro" id="IPR000306">
    <property type="entry name" value="Znf_FYVE"/>
</dbReference>
<evidence type="ECO:0000259" key="9">
    <source>
        <dbReference type="PROSITE" id="PS50866"/>
    </source>
</evidence>
<dbReference type="InParanoid" id="I3JS09"/>
<dbReference type="InterPro" id="IPR047337">
    <property type="entry name" value="FYVE_FYCO1"/>
</dbReference>
<dbReference type="PROSITE" id="PS50866">
    <property type="entry name" value="GOLD"/>
    <property type="match status" value="1"/>
</dbReference>